<dbReference type="Gene3D" id="3.40.50.720">
    <property type="entry name" value="NAD(P)-binding Rossmann-like Domain"/>
    <property type="match status" value="1"/>
</dbReference>
<dbReference type="AlphaFoldDB" id="A0A444QED7"/>
<evidence type="ECO:0000313" key="3">
    <source>
        <dbReference type="Proteomes" id="UP000288603"/>
    </source>
</evidence>
<dbReference type="SUPFAM" id="SSF50129">
    <property type="entry name" value="GroES-like"/>
    <property type="match status" value="1"/>
</dbReference>
<dbReference type="OrthoDB" id="9782155at2"/>
<accession>A0A444QED7</accession>
<dbReference type="Pfam" id="PF00107">
    <property type="entry name" value="ADH_zinc_N"/>
    <property type="match status" value="1"/>
</dbReference>
<sequence>MQRFPAWVVRRSDDDARSRSASLETVDADVLDELAASGSGGDDPDTAVRVDYSSINYKDALALTGVPGVVRRVPLIAGIDLTGVVLSTSDPRWCPGDLVTLNGAGHGESLHGGLAGRAHVDGSRLVRVPAAMTTRHAAAIGTAGFTAALAVRQIEHHGITPASGPVLVTGAAGGLGSLAVSLLARAGYEVTASTGRVATQSGFLRDLGASTVMDRSELSAPGKALQAQRWAAVVDAVGGPTLVNAVAQLRSGGIAAACGNAQSAEFAGSVFPFILRGVTVTGINSVEATRTEREEAWRRLERDIDLSTLDGMTSVVPLSAAREVAERVLSGGVRGRTVIETGG</sequence>
<dbReference type="Pfam" id="PF08240">
    <property type="entry name" value="ADH_N"/>
    <property type="match status" value="1"/>
</dbReference>
<name>A0A444QED7_9MICO</name>
<keyword evidence="3" id="KW-1185">Reference proteome</keyword>
<evidence type="ECO:0000259" key="1">
    <source>
        <dbReference type="SMART" id="SM00829"/>
    </source>
</evidence>
<dbReference type="EMBL" id="RZNC01000001">
    <property type="protein sequence ID" value="RWZ67977.1"/>
    <property type="molecule type" value="Genomic_DNA"/>
</dbReference>
<dbReference type="Gene3D" id="3.90.180.10">
    <property type="entry name" value="Medium-chain alcohol dehydrogenases, catalytic domain"/>
    <property type="match status" value="1"/>
</dbReference>
<dbReference type="RefSeq" id="WP_128497205.1">
    <property type="nucleotide sequence ID" value="NZ_RZNC01000001.1"/>
</dbReference>
<dbReference type="InterPro" id="IPR013154">
    <property type="entry name" value="ADH-like_N"/>
</dbReference>
<dbReference type="CDD" id="cd08288">
    <property type="entry name" value="MDR_yhdh"/>
    <property type="match status" value="1"/>
</dbReference>
<organism evidence="2 3">
    <name type="scientific">Labedella populi</name>
    <dbReference type="NCBI Taxonomy" id="2498850"/>
    <lineage>
        <taxon>Bacteria</taxon>
        <taxon>Bacillati</taxon>
        <taxon>Actinomycetota</taxon>
        <taxon>Actinomycetes</taxon>
        <taxon>Micrococcales</taxon>
        <taxon>Microbacteriaceae</taxon>
        <taxon>Labedella</taxon>
    </lineage>
</organism>
<dbReference type="PANTHER" id="PTHR43677:SF1">
    <property type="entry name" value="ACRYLYL-COA REDUCTASE ACUI-RELATED"/>
    <property type="match status" value="1"/>
</dbReference>
<dbReference type="Proteomes" id="UP000288603">
    <property type="component" value="Unassembled WGS sequence"/>
</dbReference>
<protein>
    <submittedName>
        <fullName evidence="2">Oxidoreductase</fullName>
    </submittedName>
</protein>
<reference evidence="2 3" key="1">
    <citation type="submission" date="2018-12" db="EMBL/GenBank/DDBJ databases">
        <authorList>
            <person name="Li F."/>
        </authorList>
    </citation>
    <scope>NUCLEOTIDE SEQUENCE [LARGE SCALE GENOMIC DNA]</scope>
    <source>
        <strain evidence="2 3">8H24J-4-2</strain>
    </source>
</reference>
<gene>
    <name evidence="2" type="ORF">ELQ92_01570</name>
</gene>
<dbReference type="InterPro" id="IPR036291">
    <property type="entry name" value="NAD(P)-bd_dom_sf"/>
</dbReference>
<dbReference type="NCBIfam" id="TIGR02823">
    <property type="entry name" value="oxido_YhdH"/>
    <property type="match status" value="1"/>
</dbReference>
<proteinExistence type="predicted"/>
<dbReference type="PANTHER" id="PTHR43677">
    <property type="entry name" value="SHORT-CHAIN DEHYDROGENASE/REDUCTASE"/>
    <property type="match status" value="1"/>
</dbReference>
<dbReference type="SUPFAM" id="SSF51735">
    <property type="entry name" value="NAD(P)-binding Rossmann-fold domains"/>
    <property type="match status" value="1"/>
</dbReference>
<evidence type="ECO:0000313" key="2">
    <source>
        <dbReference type="EMBL" id="RWZ67977.1"/>
    </source>
</evidence>
<dbReference type="InterPro" id="IPR011032">
    <property type="entry name" value="GroES-like_sf"/>
</dbReference>
<dbReference type="GO" id="GO:0043957">
    <property type="term" value="F:acryloyl-CoA reductase (NADPH) activity"/>
    <property type="evidence" value="ECO:0007669"/>
    <property type="project" value="TreeGrafter"/>
</dbReference>
<dbReference type="InterPro" id="IPR051397">
    <property type="entry name" value="Zn-ADH-like_protein"/>
</dbReference>
<dbReference type="InterPro" id="IPR013149">
    <property type="entry name" value="ADH-like_C"/>
</dbReference>
<dbReference type="InterPro" id="IPR014188">
    <property type="entry name" value="Acrylyl-CoA_reductase_AcuI"/>
</dbReference>
<feature type="domain" description="Enoyl reductase (ER)" evidence="1">
    <location>
        <begin position="21"/>
        <end position="339"/>
    </location>
</feature>
<comment type="caution">
    <text evidence="2">The sequence shown here is derived from an EMBL/GenBank/DDBJ whole genome shotgun (WGS) entry which is preliminary data.</text>
</comment>
<dbReference type="SMART" id="SM00829">
    <property type="entry name" value="PKS_ER"/>
    <property type="match status" value="1"/>
</dbReference>
<dbReference type="InterPro" id="IPR020843">
    <property type="entry name" value="ER"/>
</dbReference>